<sequence length="103" mass="12409">MMTKFEIRKFDRTNSFALWQVKIRAIWTQQGLWRALLRKENIPHSLMPEQKEEIDDKALRVIQLCLFDEVLCEVLDEKTAAEFWLKLESLYMTKSLTNKLYLK</sequence>
<evidence type="ECO:0008006" key="2">
    <source>
        <dbReference type="Google" id="ProtNLM"/>
    </source>
</evidence>
<proteinExistence type="predicted"/>
<organism evidence="1">
    <name type="scientific">Ananas comosus var. bracteatus</name>
    <name type="common">red pineapple</name>
    <dbReference type="NCBI Taxonomy" id="296719"/>
    <lineage>
        <taxon>Eukaryota</taxon>
        <taxon>Viridiplantae</taxon>
        <taxon>Streptophyta</taxon>
        <taxon>Embryophyta</taxon>
        <taxon>Tracheophyta</taxon>
        <taxon>Spermatophyta</taxon>
        <taxon>Magnoliopsida</taxon>
        <taxon>Liliopsida</taxon>
        <taxon>Poales</taxon>
        <taxon>Bromeliaceae</taxon>
        <taxon>Bromelioideae</taxon>
        <taxon>Ananas</taxon>
    </lineage>
</organism>
<name>A0A6V7Q8G3_ANACO</name>
<dbReference type="EMBL" id="LR862134">
    <property type="protein sequence ID" value="CAD1839479.1"/>
    <property type="molecule type" value="Genomic_DNA"/>
</dbReference>
<protein>
    <recommendedName>
        <fullName evidence="2">Retrovirus-related Pol polyprotein from transposon TNT 1-94</fullName>
    </recommendedName>
</protein>
<accession>A0A6V7Q8G3</accession>
<reference evidence="1" key="1">
    <citation type="submission" date="2020-07" db="EMBL/GenBank/DDBJ databases">
        <authorList>
            <person name="Lin J."/>
        </authorList>
    </citation>
    <scope>NUCLEOTIDE SEQUENCE</scope>
</reference>
<dbReference type="AlphaFoldDB" id="A0A6V7Q8G3"/>
<dbReference type="Pfam" id="PF14223">
    <property type="entry name" value="Retrotran_gag_2"/>
    <property type="match status" value="1"/>
</dbReference>
<gene>
    <name evidence="1" type="ORF">CB5_LOCUS22690</name>
</gene>
<evidence type="ECO:0000313" key="1">
    <source>
        <dbReference type="EMBL" id="CAD1839479.1"/>
    </source>
</evidence>